<comment type="caution">
    <text evidence="1">The sequence shown here is derived from an EMBL/GenBank/DDBJ whole genome shotgun (WGS) entry which is preliminary data.</text>
</comment>
<evidence type="ECO:0000313" key="1">
    <source>
        <dbReference type="EMBL" id="KAI3667058.1"/>
    </source>
</evidence>
<organism evidence="1 2">
    <name type="scientific">Arctium lappa</name>
    <name type="common">Greater burdock</name>
    <name type="synonym">Lappa major</name>
    <dbReference type="NCBI Taxonomy" id="4217"/>
    <lineage>
        <taxon>Eukaryota</taxon>
        <taxon>Viridiplantae</taxon>
        <taxon>Streptophyta</taxon>
        <taxon>Embryophyta</taxon>
        <taxon>Tracheophyta</taxon>
        <taxon>Spermatophyta</taxon>
        <taxon>Magnoliopsida</taxon>
        <taxon>eudicotyledons</taxon>
        <taxon>Gunneridae</taxon>
        <taxon>Pentapetalae</taxon>
        <taxon>asterids</taxon>
        <taxon>campanulids</taxon>
        <taxon>Asterales</taxon>
        <taxon>Asteraceae</taxon>
        <taxon>Carduoideae</taxon>
        <taxon>Cardueae</taxon>
        <taxon>Arctiinae</taxon>
        <taxon>Arctium</taxon>
    </lineage>
</organism>
<reference evidence="2" key="1">
    <citation type="journal article" date="2022" name="Mol. Ecol. Resour.">
        <title>The genomes of chicory, endive, great burdock and yacon provide insights into Asteraceae palaeo-polyploidization history and plant inulin production.</title>
        <authorList>
            <person name="Fan W."/>
            <person name="Wang S."/>
            <person name="Wang H."/>
            <person name="Wang A."/>
            <person name="Jiang F."/>
            <person name="Liu H."/>
            <person name="Zhao H."/>
            <person name="Xu D."/>
            <person name="Zhang Y."/>
        </authorList>
    </citation>
    <scope>NUCLEOTIDE SEQUENCE [LARGE SCALE GENOMIC DNA]</scope>
    <source>
        <strain evidence="2">cv. Niubang</strain>
    </source>
</reference>
<protein>
    <submittedName>
        <fullName evidence="1">Uncharacterized protein</fullName>
    </submittedName>
</protein>
<dbReference type="EMBL" id="CM042063">
    <property type="protein sequence ID" value="KAI3667058.1"/>
    <property type="molecule type" value="Genomic_DNA"/>
</dbReference>
<gene>
    <name evidence="1" type="ORF">L6452_42100</name>
</gene>
<proteinExistence type="predicted"/>
<sequence length="452" mass="52741">MSNQLNMSEGYSHDFNNMPLSEVKEKAKYLARQLSRNRDRADDCEREITKLKSEMLPLEAEIENLNIQNSSLLIQVNALKENSKDSDSIIDLAGIIASKEKEILDLQAKLKRSESSSTWSKKELMQKELDELRRRANFGRETSEELRKSNSRIFAERDSLKDKVISLEIEKERKDFAKKFSDFSRKAFEEKKALELRCVKLSQQVSDFEKVIILEREKAENEKKKVDLKDIKTDFSEEKKIFEIEIAKLTEKLSELSTNIMKEKNAKSELHKKFDLIEKERNKSIAQSPRDDQTDSDYSLKKASSSHVSNVFYNPFCDSDDSLTSKSTNQIRPSNLFYDKNIDDSGNFKKTECQKKSYWRKDYEKGKGNWIWRVKGSSEEKKKAESFVHTSNGKWNYASKGKTFGKPDLVYTINQLIRHPRFKGEEELWLLNKTVQNPDFIVKKRRLLSKSA</sequence>
<accession>A0ACB8XHB9</accession>
<keyword evidence="2" id="KW-1185">Reference proteome</keyword>
<dbReference type="Proteomes" id="UP001055879">
    <property type="component" value="Linkage Group LG17"/>
</dbReference>
<evidence type="ECO:0000313" key="2">
    <source>
        <dbReference type="Proteomes" id="UP001055879"/>
    </source>
</evidence>
<name>A0ACB8XHB9_ARCLA</name>
<reference evidence="1 2" key="2">
    <citation type="journal article" date="2022" name="Mol. Ecol. Resour.">
        <title>The genomes of chicory, endive, great burdock and yacon provide insights into Asteraceae paleo-polyploidization history and plant inulin production.</title>
        <authorList>
            <person name="Fan W."/>
            <person name="Wang S."/>
            <person name="Wang H."/>
            <person name="Wang A."/>
            <person name="Jiang F."/>
            <person name="Liu H."/>
            <person name="Zhao H."/>
            <person name="Xu D."/>
            <person name="Zhang Y."/>
        </authorList>
    </citation>
    <scope>NUCLEOTIDE SEQUENCE [LARGE SCALE GENOMIC DNA]</scope>
    <source>
        <strain evidence="2">cv. Niubang</strain>
    </source>
</reference>